<evidence type="ECO:0000256" key="1">
    <source>
        <dbReference type="SAM" id="SignalP"/>
    </source>
</evidence>
<proteinExistence type="predicted"/>
<comment type="caution">
    <text evidence="2">The sequence shown here is derived from an EMBL/GenBank/DDBJ whole genome shotgun (WGS) entry which is preliminary data.</text>
</comment>
<evidence type="ECO:0000313" key="3">
    <source>
        <dbReference type="Proteomes" id="UP000054636"/>
    </source>
</evidence>
<dbReference type="EMBL" id="LNFP01001107">
    <property type="protein sequence ID" value="KUF87709.1"/>
    <property type="molecule type" value="Genomic_DNA"/>
</dbReference>
<dbReference type="InterPro" id="IPR029058">
    <property type="entry name" value="AB_hydrolase_fold"/>
</dbReference>
<dbReference type="SUPFAM" id="SSF53474">
    <property type="entry name" value="alpha/beta-Hydrolases"/>
    <property type="match status" value="1"/>
</dbReference>
<gene>
    <name evidence="2" type="ORF">AM588_10001625</name>
</gene>
<evidence type="ECO:0000313" key="2">
    <source>
        <dbReference type="EMBL" id="KUF87709.1"/>
    </source>
</evidence>
<organism evidence="2 3">
    <name type="scientific">Phytophthora nicotianae</name>
    <name type="common">Potato buckeye rot agent</name>
    <name type="synonym">Phytophthora parasitica</name>
    <dbReference type="NCBI Taxonomy" id="4792"/>
    <lineage>
        <taxon>Eukaryota</taxon>
        <taxon>Sar</taxon>
        <taxon>Stramenopiles</taxon>
        <taxon>Oomycota</taxon>
        <taxon>Peronosporomycetes</taxon>
        <taxon>Peronosporales</taxon>
        <taxon>Peronosporaceae</taxon>
        <taxon>Phytophthora</taxon>
    </lineage>
</organism>
<dbReference type="Proteomes" id="UP000054636">
    <property type="component" value="Unassembled WGS sequence"/>
</dbReference>
<dbReference type="AlphaFoldDB" id="A0A0W8CU12"/>
<protein>
    <submittedName>
        <fullName evidence="2">UDP-sugar-dependent glycosyltransferase 52</fullName>
    </submittedName>
</protein>
<accession>A0A0W8CU12</accession>
<dbReference type="PANTHER" id="PTHR22538">
    <property type="entry name" value="CILIA- AND FLAGELLA-ASSOCIATED PROTEIN 74"/>
    <property type="match status" value="1"/>
</dbReference>
<feature type="chain" id="PRO_5006940940" evidence="1">
    <location>
        <begin position="21"/>
        <end position="577"/>
    </location>
</feature>
<feature type="signal peptide" evidence="1">
    <location>
        <begin position="1"/>
        <end position="20"/>
    </location>
</feature>
<reference evidence="2 3" key="1">
    <citation type="submission" date="2015-11" db="EMBL/GenBank/DDBJ databases">
        <title>Genomes and virulence difference between two physiological races of Phytophthora nicotianae.</title>
        <authorList>
            <person name="Liu H."/>
            <person name="Ma X."/>
            <person name="Yu H."/>
            <person name="Fang D."/>
            <person name="Li Y."/>
            <person name="Wang X."/>
            <person name="Wang W."/>
            <person name="Dong Y."/>
            <person name="Xiao B."/>
        </authorList>
    </citation>
    <scope>NUCLEOTIDE SEQUENCE [LARGE SCALE GENOMIC DNA]</scope>
    <source>
        <strain evidence="3">race 1</strain>
    </source>
</reference>
<keyword evidence="1" id="KW-0732">Signal</keyword>
<dbReference type="PANTHER" id="PTHR22538:SF1">
    <property type="entry name" value="VWFD DOMAIN-CONTAINING PROTEIN"/>
    <property type="match status" value="1"/>
</dbReference>
<dbReference type="Gene3D" id="3.40.50.1820">
    <property type="entry name" value="alpha/beta hydrolase"/>
    <property type="match status" value="1"/>
</dbReference>
<sequence length="577" mass="62241">MKFFIPVLSAVAFLTGGAAALDNGVLLGETFGGPHGHKYSDLGIISPGQIVRNITIRAAPLENPAKQDEQAQIQTSLSRVPALRLRVTLTGRNMNIHGQSTFEVYANPVVSEDNSLRYDCFADFVQDNSRFSYMLVDGVSYMVETSISDSASTTAQKVHCLPSILPFENMLPALNSISPIPSASIGGKAVECPNDSLFQTYFGGVQFVLCSSGSSGFTAYGLDVTMSAEYLQNPIRNMSVAMLKDVRSCPVVVKSAPVTSAGLALLTGEALPPVSRNLKEAISISIQEDRCECKSTPRPCIFLHGLGNPNERPDLQDSPKLTKEKFGDIGDHAPCCTTVKYAVLNTNDAGWTDDTLMQKFCNFSLSMSATSDAASGTISDTIIVTHSMGGVVMANALATGKCKFADTTSWVSLSAPMKGSMAGDYIQELCDDEASTIAAPLLQWVGQCSVFAARKSISYEGGKYSNPALDAAYKTAQEAYRLNVDAAMCSDFYDGVLSKFYLSCIVGGTVIPHKSSKNDGLVEFQSCLGGLDPNMFGDSYEYKFYRPVLNHADTAFLTHDSLFRDSQKPFKWFECLL</sequence>
<name>A0A0W8CU12_PHYNI</name>